<dbReference type="EMBL" id="POUA01000009">
    <property type="protein sequence ID" value="PZG55993.1"/>
    <property type="molecule type" value="Genomic_DNA"/>
</dbReference>
<dbReference type="Pfam" id="PF09037">
    <property type="entry name" value="Sulphotransf"/>
    <property type="match status" value="1"/>
</dbReference>
<gene>
    <name evidence="2" type="ORF">C1I98_02095</name>
</gene>
<reference evidence="2 3" key="1">
    <citation type="submission" date="2018-01" db="EMBL/GenBank/DDBJ databases">
        <title>Draft genome sequence of Sphaerisporangium sp. 7K107.</title>
        <authorList>
            <person name="Sahin N."/>
            <person name="Saygin H."/>
            <person name="Ay H."/>
        </authorList>
    </citation>
    <scope>NUCLEOTIDE SEQUENCE [LARGE SCALE GENOMIC DNA]</scope>
    <source>
        <strain evidence="2 3">7K107</strain>
    </source>
</reference>
<dbReference type="Proteomes" id="UP000248544">
    <property type="component" value="Unassembled WGS sequence"/>
</dbReference>
<accession>A0A2W2H7Y5</accession>
<evidence type="ECO:0000313" key="2">
    <source>
        <dbReference type="EMBL" id="PZG55993.1"/>
    </source>
</evidence>
<proteinExistence type="predicted"/>
<dbReference type="SUPFAM" id="SSF52540">
    <property type="entry name" value="P-loop containing nucleoside triphosphate hydrolases"/>
    <property type="match status" value="1"/>
</dbReference>
<evidence type="ECO:0000313" key="3">
    <source>
        <dbReference type="Proteomes" id="UP000248544"/>
    </source>
</evidence>
<organism evidence="2 3">
    <name type="scientific">Spongiactinospora gelatinilytica</name>
    <dbReference type="NCBI Taxonomy" id="2666298"/>
    <lineage>
        <taxon>Bacteria</taxon>
        <taxon>Bacillati</taxon>
        <taxon>Actinomycetota</taxon>
        <taxon>Actinomycetes</taxon>
        <taxon>Streptosporangiales</taxon>
        <taxon>Streptosporangiaceae</taxon>
        <taxon>Spongiactinospora</taxon>
    </lineage>
</organism>
<dbReference type="Gene3D" id="3.40.50.300">
    <property type="entry name" value="P-loop containing nucleotide triphosphate hydrolases"/>
    <property type="match status" value="1"/>
</dbReference>
<dbReference type="InterPro" id="IPR024628">
    <property type="entry name" value="Sulfotransferase_Stf0_dom"/>
</dbReference>
<protein>
    <recommendedName>
        <fullName evidence="1">Sulphotransferase Stf0 domain-containing protein</fullName>
    </recommendedName>
</protein>
<sequence>MSKSACLKRASWPYRGAVTESRDAAGRVDSYFVCATPRTGSSLLLGLLESTGVAGRPQAYFRRPDEPLWADRWRIPRAADGSWAYADFLRTALAEGRGENGVFGAKLMWESLGQMLGELRALYPEFDPELAEDDARLLTRVFGRTRLVFVRRDDVVDRAGQRGVGGVVRLGRHAAVCGAL</sequence>
<evidence type="ECO:0000259" key="1">
    <source>
        <dbReference type="Pfam" id="PF09037"/>
    </source>
</evidence>
<dbReference type="AlphaFoldDB" id="A0A2W2H7Y5"/>
<keyword evidence="3" id="KW-1185">Reference proteome</keyword>
<feature type="domain" description="Sulphotransferase Stf0" evidence="1">
    <location>
        <begin position="30"/>
        <end position="159"/>
    </location>
</feature>
<dbReference type="InterPro" id="IPR027417">
    <property type="entry name" value="P-loop_NTPase"/>
</dbReference>
<name>A0A2W2H7Y5_9ACTN</name>
<comment type="caution">
    <text evidence="2">The sequence shown here is derived from an EMBL/GenBank/DDBJ whole genome shotgun (WGS) entry which is preliminary data.</text>
</comment>